<dbReference type="SMART" id="SM01007">
    <property type="entry name" value="Aldolase_II"/>
    <property type="match status" value="1"/>
</dbReference>
<dbReference type="GO" id="GO:0046872">
    <property type="term" value="F:metal ion binding"/>
    <property type="evidence" value="ECO:0007669"/>
    <property type="project" value="UniProtKB-KW"/>
</dbReference>
<evidence type="ECO:0000313" key="3">
    <source>
        <dbReference type="EMBL" id="NBI33620.1"/>
    </source>
</evidence>
<gene>
    <name evidence="3" type="ORF">D1639_00920</name>
</gene>
<dbReference type="NCBIfam" id="NF002963">
    <property type="entry name" value="PRK03634.1"/>
    <property type="match status" value="1"/>
</dbReference>
<reference evidence="3" key="1">
    <citation type="submission" date="2018-08" db="EMBL/GenBank/DDBJ databases">
        <title>Murine metabolic-syndrome-specific gut microbial biobank.</title>
        <authorList>
            <person name="Liu C."/>
        </authorList>
    </citation>
    <scope>NUCLEOTIDE SEQUENCE [LARGE SCALE GENOMIC DNA]</scope>
    <source>
        <strain evidence="3">Z82</strain>
    </source>
</reference>
<organism evidence="3">
    <name type="scientific">Muribaculaceae bacterium Z82</name>
    <dbReference type="NCBI Taxonomy" id="2304548"/>
    <lineage>
        <taxon>Bacteria</taxon>
        <taxon>Pseudomonadati</taxon>
        <taxon>Bacteroidota</taxon>
        <taxon>Bacteroidia</taxon>
        <taxon>Bacteroidales</taxon>
        <taxon>Muribaculaceae</taxon>
    </lineage>
</organism>
<dbReference type="Pfam" id="PF00596">
    <property type="entry name" value="Aldolase_II"/>
    <property type="match status" value="1"/>
</dbReference>
<dbReference type="SUPFAM" id="SSF53639">
    <property type="entry name" value="AraD/HMP-PK domain-like"/>
    <property type="match status" value="1"/>
</dbReference>
<keyword evidence="3" id="KW-0456">Lyase</keyword>
<keyword evidence="1" id="KW-0479">Metal-binding</keyword>
<dbReference type="InterPro" id="IPR036409">
    <property type="entry name" value="Aldolase_II/adducin_N_sf"/>
</dbReference>
<dbReference type="PANTHER" id="PTHR22789:SF16">
    <property type="entry name" value="RHAMNULOSE-1-PHOSPHATE ALDOLASE"/>
    <property type="match status" value="1"/>
</dbReference>
<sequence>MGFFDEASDLLGKGMNAAKDMVTEGAVVAKGAVAGMAVEQRPFMRAFVRMCSDGWAQGWNERNGGNASYRMTVEEAAACKPYFYDTPSSWVPLKTAVPQLGGAFFACTAAGSFMRNLAGDVAGNMGIVELSEAGDSWRVVWGFRDGGRPTSELEAHLACHRVRMEVTYGVSRVVYHAHPAHTVALSLLLPATPRALSKALWCAMTECAMVFPEGVGAVDVMVPGGEALAQATAREAERHGAVVWAAHGLLVTGATFDEAFGLMHTIEKAAQICLLARAADGGSARFDTQVSDDILRAIAASVGKTLDESLL</sequence>
<dbReference type="GO" id="GO:0019323">
    <property type="term" value="P:pentose catabolic process"/>
    <property type="evidence" value="ECO:0007669"/>
    <property type="project" value="TreeGrafter"/>
</dbReference>
<evidence type="ECO:0000256" key="1">
    <source>
        <dbReference type="ARBA" id="ARBA00022723"/>
    </source>
</evidence>
<dbReference type="EMBL" id="QWKH01000003">
    <property type="protein sequence ID" value="NBI33620.1"/>
    <property type="molecule type" value="Genomic_DNA"/>
</dbReference>
<accession>A0A7C9JCF4</accession>
<dbReference type="GO" id="GO:0005829">
    <property type="term" value="C:cytosol"/>
    <property type="evidence" value="ECO:0007669"/>
    <property type="project" value="TreeGrafter"/>
</dbReference>
<feature type="domain" description="Class II aldolase/adducin N-terminal" evidence="2">
    <location>
        <begin position="45"/>
        <end position="274"/>
    </location>
</feature>
<dbReference type="Gene3D" id="3.40.225.10">
    <property type="entry name" value="Class II aldolase/adducin N-terminal domain"/>
    <property type="match status" value="1"/>
</dbReference>
<dbReference type="AlphaFoldDB" id="A0A7C9JCF4"/>
<comment type="caution">
    <text evidence="3">The sequence shown here is derived from an EMBL/GenBank/DDBJ whole genome shotgun (WGS) entry which is preliminary data.</text>
</comment>
<evidence type="ECO:0000259" key="2">
    <source>
        <dbReference type="SMART" id="SM01007"/>
    </source>
</evidence>
<proteinExistence type="predicted"/>
<protein>
    <submittedName>
        <fullName evidence="3">Rhamnulose-1-phosphate aldolase</fullName>
        <ecNumber evidence="3">4.1.2.19</ecNumber>
    </submittedName>
</protein>
<dbReference type="PANTHER" id="PTHR22789">
    <property type="entry name" value="FUCULOSE PHOSPHATE ALDOLASE"/>
    <property type="match status" value="1"/>
</dbReference>
<name>A0A7C9JCF4_9BACT</name>
<dbReference type="GO" id="GO:0008994">
    <property type="term" value="F:rhamnulose-1-phosphate aldolase activity"/>
    <property type="evidence" value="ECO:0007669"/>
    <property type="project" value="UniProtKB-EC"/>
</dbReference>
<dbReference type="InterPro" id="IPR050197">
    <property type="entry name" value="Aldolase_class_II_sugar_metab"/>
</dbReference>
<dbReference type="InterPro" id="IPR001303">
    <property type="entry name" value="Aldolase_II/adducin_N"/>
</dbReference>
<dbReference type="EC" id="4.1.2.19" evidence="3"/>